<dbReference type="Proteomes" id="UP000076079">
    <property type="component" value="Chromosome"/>
</dbReference>
<reference evidence="3" key="2">
    <citation type="submission" date="2016-04" db="EMBL/GenBank/DDBJ databases">
        <title>First Complete Genome Sequence of a Subdivision 6 Acidobacterium.</title>
        <authorList>
            <person name="Huang S."/>
            <person name="Vieira S."/>
            <person name="Bunk B."/>
            <person name="Riedel T."/>
            <person name="Sproeer C."/>
            <person name="Overmann J."/>
        </authorList>
    </citation>
    <scope>NUCLEOTIDE SEQUENCE [LARGE SCALE GENOMIC DNA]</scope>
    <source>
        <strain evidence="3">DSM 100886 HEG_-6_39</strain>
    </source>
</reference>
<name>A0A143PUM9_LUTPR</name>
<reference evidence="2 3" key="1">
    <citation type="journal article" date="2016" name="Genome Announc.">
        <title>First Complete Genome Sequence of a Subdivision 6 Acidobacterium Strain.</title>
        <authorList>
            <person name="Huang S."/>
            <person name="Vieira S."/>
            <person name="Bunk B."/>
            <person name="Riedel T."/>
            <person name="Sproer C."/>
            <person name="Overmann J."/>
        </authorList>
    </citation>
    <scope>NUCLEOTIDE SEQUENCE [LARGE SCALE GENOMIC DNA]</scope>
    <source>
        <strain evidence="3">DSM 100886 HEG_-6_39</strain>
    </source>
</reference>
<sequence>MAGLMSIVATGAAVAQAPAPAPAQTPAPAAAPAKGDPAKAQAVLAAMTKAMGGDKLTGLKSFTAEGESRRVFGEREMSGGIELAGLLPDAFQVVQVMTRPDGMAGPRISQTIKGTDAFRDMTGMGGGGGFMMRMGPGGPGGGPGGPGGGPGGPGAAGPSGANRQDPSIGIKAELYRTLLGIMPSSPLLSALTFTHVAEAEAPNGVADVIDVSGPDGFRARLFVDQAEHRPLMLSYMMRQPRMRQMTAPPQFKNDDERRAYFEEQRKKFEAEPPPPLVEANVFYTDYRKVDGVMLPHKISRQVEGKVQEEWTIEKYKLNAPIKPDQFQKKASN</sequence>
<dbReference type="EMBL" id="CP015136">
    <property type="protein sequence ID" value="AMY12365.1"/>
    <property type="molecule type" value="Genomic_DNA"/>
</dbReference>
<organism evidence="2 3">
    <name type="scientific">Luteitalea pratensis</name>
    <dbReference type="NCBI Taxonomy" id="1855912"/>
    <lineage>
        <taxon>Bacteria</taxon>
        <taxon>Pseudomonadati</taxon>
        <taxon>Acidobacteriota</taxon>
        <taxon>Vicinamibacteria</taxon>
        <taxon>Vicinamibacterales</taxon>
        <taxon>Vicinamibacteraceae</taxon>
        <taxon>Luteitalea</taxon>
    </lineage>
</organism>
<feature type="region of interest" description="Disordered" evidence="1">
    <location>
        <begin position="132"/>
        <end position="165"/>
    </location>
</feature>
<protein>
    <submittedName>
        <fullName evidence="2">Uncharacterized protein</fullName>
    </submittedName>
</protein>
<keyword evidence="3" id="KW-1185">Reference proteome</keyword>
<evidence type="ECO:0000313" key="2">
    <source>
        <dbReference type="EMBL" id="AMY12365.1"/>
    </source>
</evidence>
<gene>
    <name evidence="2" type="ORF">LuPra_05638</name>
</gene>
<evidence type="ECO:0000256" key="1">
    <source>
        <dbReference type="SAM" id="MobiDB-lite"/>
    </source>
</evidence>
<accession>A0A143PUM9</accession>
<evidence type="ECO:0000313" key="3">
    <source>
        <dbReference type="Proteomes" id="UP000076079"/>
    </source>
</evidence>
<dbReference type="AlphaFoldDB" id="A0A143PUM9"/>
<dbReference type="KEGG" id="abac:LuPra_05638"/>
<dbReference type="STRING" id="1855912.LuPra_05638"/>
<proteinExistence type="predicted"/>
<feature type="compositionally biased region" description="Gly residues" evidence="1">
    <location>
        <begin position="132"/>
        <end position="157"/>
    </location>
</feature>